<dbReference type="PANTHER" id="PTHR31763:SF2">
    <property type="entry name" value="CHROMOSOME 1 OPEN READING FRAME 100"/>
    <property type="match status" value="1"/>
</dbReference>
<reference evidence="1" key="2">
    <citation type="submission" date="2025-09" db="UniProtKB">
        <authorList>
            <consortium name="Ensembl"/>
        </authorList>
    </citation>
    <scope>IDENTIFICATION</scope>
</reference>
<evidence type="ECO:0000313" key="2">
    <source>
        <dbReference type="Proteomes" id="UP000594220"/>
    </source>
</evidence>
<dbReference type="PANTHER" id="PTHR31763">
    <property type="entry name" value="HYPOTHETICAL PROTEIN LOC689766"/>
    <property type="match status" value="1"/>
</dbReference>
<accession>A0A7M4F745</accession>
<dbReference type="Proteomes" id="UP000594220">
    <property type="component" value="Unplaced"/>
</dbReference>
<protein>
    <submittedName>
        <fullName evidence="1">Sperm microtubule inner protein 3</fullName>
    </submittedName>
</protein>
<evidence type="ECO:0000313" key="1">
    <source>
        <dbReference type="Ensembl" id="ENSCPRP00005020482.1"/>
    </source>
</evidence>
<dbReference type="AlphaFoldDB" id="A0A7M4F745"/>
<organism evidence="1 2">
    <name type="scientific">Crocodylus porosus</name>
    <name type="common">Saltwater crocodile</name>
    <name type="synonym">Estuarine crocodile</name>
    <dbReference type="NCBI Taxonomy" id="8502"/>
    <lineage>
        <taxon>Eukaryota</taxon>
        <taxon>Metazoa</taxon>
        <taxon>Chordata</taxon>
        <taxon>Craniata</taxon>
        <taxon>Vertebrata</taxon>
        <taxon>Euteleostomi</taxon>
        <taxon>Archelosauria</taxon>
        <taxon>Archosauria</taxon>
        <taxon>Crocodylia</taxon>
        <taxon>Longirostres</taxon>
        <taxon>Crocodylidae</taxon>
        <taxon>Crocodylus</taxon>
    </lineage>
</organism>
<gene>
    <name evidence="1" type="primary">SPMIP3</name>
</gene>
<dbReference type="Ensembl" id="ENSCPRT00005023926.1">
    <property type="protein sequence ID" value="ENSCPRP00005020482.1"/>
    <property type="gene ID" value="ENSCPRG00005014243.1"/>
</dbReference>
<name>A0A7M4F745_CROPO</name>
<reference evidence="1" key="1">
    <citation type="submission" date="2025-08" db="UniProtKB">
        <authorList>
            <consortium name="Ensembl"/>
        </authorList>
    </citation>
    <scope>IDENTIFICATION</scope>
</reference>
<dbReference type="InterPro" id="IPR037668">
    <property type="entry name" value="SPMIP3"/>
</dbReference>
<sequence length="178" mass="20243">MSGSASAIKLRQFVDPAPILPPGTAIRQGKDVQGFYPGQLGRVHEMHTPEKSLGPLKALHPAPVEHEVETQSHHTFDNLTLKRYIHFQRTMKKKGSDWYNQTTYKEAFELPFYDTGLQSSKMQTWTNNSQNQYLKKLTGSFKSLNFNPSCAMDKHTPETDPRPLSNLEKCCQCKTPSF</sequence>
<dbReference type="Pfam" id="PF17670">
    <property type="entry name" value="DUF5530"/>
    <property type="match status" value="1"/>
</dbReference>
<proteinExistence type="predicted"/>
<dbReference type="GeneTree" id="ENSGT00390000017364"/>
<keyword evidence="2" id="KW-1185">Reference proteome</keyword>